<dbReference type="InterPro" id="IPR039968">
    <property type="entry name" value="BcerS-like"/>
</dbReference>
<dbReference type="InterPro" id="IPR016181">
    <property type="entry name" value="Acyl_CoA_acyltransferase"/>
</dbReference>
<dbReference type="KEGG" id="nli:G3M70_12540"/>
<evidence type="ECO:0008006" key="3">
    <source>
        <dbReference type="Google" id="ProtNLM"/>
    </source>
</evidence>
<dbReference type="Proteomes" id="UP000594688">
    <property type="component" value="Chromosome"/>
</dbReference>
<dbReference type="PANTHER" id="PTHR41368:SF1">
    <property type="entry name" value="PROTEIN YGHO"/>
    <property type="match status" value="1"/>
</dbReference>
<accession>A0A7T0BX77</accession>
<dbReference type="EMBL" id="CP048685">
    <property type="protein sequence ID" value="QPJ62657.1"/>
    <property type="molecule type" value="Genomic_DNA"/>
</dbReference>
<organism evidence="1 2">
    <name type="scientific">Candidatus Nitronauta litoralis</name>
    <dbReference type="NCBI Taxonomy" id="2705533"/>
    <lineage>
        <taxon>Bacteria</taxon>
        <taxon>Pseudomonadati</taxon>
        <taxon>Nitrospinota/Tectimicrobiota group</taxon>
        <taxon>Nitrospinota</taxon>
        <taxon>Nitrospinia</taxon>
        <taxon>Nitrospinales</taxon>
        <taxon>Nitrospinaceae</taxon>
        <taxon>Candidatus Nitronauta</taxon>
    </lineage>
</organism>
<protein>
    <recommendedName>
        <fullName evidence="3">N-acetyltransferase domain-containing protein</fullName>
    </recommendedName>
</protein>
<dbReference type="AlphaFoldDB" id="A0A7T0BX77"/>
<dbReference type="SUPFAM" id="SSF55729">
    <property type="entry name" value="Acyl-CoA N-acyltransferases (Nat)"/>
    <property type="match status" value="1"/>
</dbReference>
<sequence>MGWEVLKVSTPGDLTRFLRVPHQIYQNDPNYIFPLEFERRKFLNPSCNPFFDHAEADHFLLKDSYGQIAGRISAVLDHASNEYHNEKVGFFGLFECINNYEAAKALLDNVKNWCKVRKLDSLRGPMNLSSNHECGLLIEGFDSPPALGITYNPEYYAALLEQWGFTKAKDLLNLGLIPIKVPDYMVRAEEKLMKRGRFQIRKIKPDQFNKELDIIWDIYNDAWSKNWGFVPMTRKEFWFAASEMKAILIPELCFIAEINGEPAGFSLSLPDFNQTLKKIKGKLFPFGFRHLLFGRKKADAIRTLTLGVKKKFRRLGIDLVFYRRTYQWGVDNKINLCDQSWLLEDNPAIVEPIKRLGGQQYKLHRIYERNLQS</sequence>
<evidence type="ECO:0000313" key="1">
    <source>
        <dbReference type="EMBL" id="QPJ62657.1"/>
    </source>
</evidence>
<evidence type="ECO:0000313" key="2">
    <source>
        <dbReference type="Proteomes" id="UP000594688"/>
    </source>
</evidence>
<reference evidence="1 2" key="1">
    <citation type="submission" date="2020-02" db="EMBL/GenBank/DDBJ databases">
        <title>Genomic and physiological characterization of two novel Nitrospinaceae genera.</title>
        <authorList>
            <person name="Mueller A.J."/>
            <person name="Jung M.-Y."/>
            <person name="Strachan C.R."/>
            <person name="Herbold C.W."/>
            <person name="Kirkegaard R.H."/>
            <person name="Daims H."/>
        </authorList>
    </citation>
    <scope>NUCLEOTIDE SEQUENCE [LARGE SCALE GENOMIC DNA]</scope>
    <source>
        <strain evidence="1">EB</strain>
    </source>
</reference>
<gene>
    <name evidence="1" type="ORF">G3M70_12540</name>
</gene>
<proteinExistence type="predicted"/>
<dbReference type="Gene3D" id="3.40.630.30">
    <property type="match status" value="1"/>
</dbReference>
<name>A0A7T0BX77_9BACT</name>
<dbReference type="PANTHER" id="PTHR41368">
    <property type="entry name" value="PROTEIN YGHO"/>
    <property type="match status" value="1"/>
</dbReference>